<feature type="transmembrane region" description="Helical" evidence="1">
    <location>
        <begin position="108"/>
        <end position="134"/>
    </location>
</feature>
<evidence type="ECO:0000313" key="3">
    <source>
        <dbReference type="Proteomes" id="UP000005451"/>
    </source>
</evidence>
<dbReference type="eggNOG" id="COG2610">
    <property type="taxonomic scope" value="Bacteria"/>
</dbReference>
<keyword evidence="1" id="KW-1133">Transmembrane helix</keyword>
<evidence type="ECO:0000256" key="1">
    <source>
        <dbReference type="SAM" id="Phobius"/>
    </source>
</evidence>
<feature type="transmembrane region" description="Helical" evidence="1">
    <location>
        <begin position="177"/>
        <end position="203"/>
    </location>
</feature>
<dbReference type="InterPro" id="IPR003474">
    <property type="entry name" value="Glcn_transporter"/>
</dbReference>
<feature type="transmembrane region" description="Helical" evidence="1">
    <location>
        <begin position="288"/>
        <end position="309"/>
    </location>
</feature>
<organism evidence="2 3">
    <name type="scientific">Anaerococcus hydrogenalis DSM 7454</name>
    <dbReference type="NCBI Taxonomy" id="561177"/>
    <lineage>
        <taxon>Bacteria</taxon>
        <taxon>Bacillati</taxon>
        <taxon>Bacillota</taxon>
        <taxon>Tissierellia</taxon>
        <taxon>Tissierellales</taxon>
        <taxon>Peptoniphilaceae</taxon>
        <taxon>Anaerococcus</taxon>
    </lineage>
</organism>
<dbReference type="Pfam" id="PF02447">
    <property type="entry name" value="GntP_permease"/>
    <property type="match status" value="1"/>
</dbReference>
<feature type="transmembrane region" description="Helical" evidence="1">
    <location>
        <begin position="146"/>
        <end position="165"/>
    </location>
</feature>
<dbReference type="EMBL" id="ABXA01000037">
    <property type="protein sequence ID" value="EEB35655.1"/>
    <property type="molecule type" value="Genomic_DNA"/>
</dbReference>
<reference evidence="2 3" key="1">
    <citation type="submission" date="2008-09" db="EMBL/GenBank/DDBJ databases">
        <authorList>
            <person name="Fulton L."/>
            <person name="Clifton S."/>
            <person name="Fulton B."/>
            <person name="Xu J."/>
            <person name="Minx P."/>
            <person name="Pepin K.H."/>
            <person name="Johnson M."/>
            <person name="Thiruvilangam P."/>
            <person name="Bhonagiri V."/>
            <person name="Nash W.E."/>
            <person name="Mardis E.R."/>
            <person name="Wilson R.K."/>
        </authorList>
    </citation>
    <scope>NUCLEOTIDE SEQUENCE [LARGE SCALE GENOMIC DNA]</scope>
    <source>
        <strain evidence="2 3">DSM 7454</strain>
    </source>
</reference>
<gene>
    <name evidence="2" type="ORF">ANHYDRO_01523</name>
</gene>
<keyword evidence="1" id="KW-0472">Membrane</keyword>
<feature type="transmembrane region" description="Helical" evidence="1">
    <location>
        <begin position="232"/>
        <end position="252"/>
    </location>
</feature>
<accession>B6WA97</accession>
<dbReference type="GO" id="GO:0015128">
    <property type="term" value="F:gluconate transmembrane transporter activity"/>
    <property type="evidence" value="ECO:0007669"/>
    <property type="project" value="InterPro"/>
</dbReference>
<feature type="transmembrane region" description="Helical" evidence="1">
    <location>
        <begin position="315"/>
        <end position="336"/>
    </location>
</feature>
<reference evidence="2 3" key="2">
    <citation type="submission" date="2008-10" db="EMBL/GenBank/DDBJ databases">
        <title>Draft genome sequence of Anaerococcus hydrogenalis (DSM 7454).</title>
        <authorList>
            <person name="Sudarsanam P."/>
            <person name="Ley R."/>
            <person name="Guruge J."/>
            <person name="Turnbaugh P.J."/>
            <person name="Mahowald M."/>
            <person name="Liep D."/>
            <person name="Gordon J."/>
        </authorList>
    </citation>
    <scope>NUCLEOTIDE SEQUENCE [LARGE SCALE GENOMIC DNA]</scope>
    <source>
        <strain evidence="2 3">DSM 7454</strain>
    </source>
</reference>
<feature type="transmembrane region" description="Helical" evidence="1">
    <location>
        <begin position="12"/>
        <end position="31"/>
    </location>
</feature>
<dbReference type="PANTHER" id="PTHR30354:SF23">
    <property type="entry name" value="GNTP FAMILY PERMEASE"/>
    <property type="match status" value="1"/>
</dbReference>
<dbReference type="GO" id="GO:0005886">
    <property type="term" value="C:plasma membrane"/>
    <property type="evidence" value="ECO:0007669"/>
    <property type="project" value="TreeGrafter"/>
</dbReference>
<dbReference type="Proteomes" id="UP000005451">
    <property type="component" value="Unassembled WGS sequence"/>
</dbReference>
<evidence type="ECO:0000313" key="2">
    <source>
        <dbReference type="EMBL" id="EEB35655.1"/>
    </source>
</evidence>
<proteinExistence type="predicted"/>
<name>B6WA97_9FIRM</name>
<keyword evidence="1" id="KW-0812">Transmembrane</keyword>
<sequence>MINNKKMEEIMASVSTIGALIALVIAISVIVMGAPPAYGMILGALIGGIAGGANAKEVVTLMFDGAGGMSPTLLRIIAAGVLAGALINSGSADVIAENIVEKLGEANSLIAIVASIFILTAIGVFADVACLTVAPIAMVIAKKTNYSKSVIMMAMCGGTHAGNVMSPNPQAIALSDYFQIPLTSVMIGGIIPAIFGFVATVFITKLVHKKGIGSEVLLVEEKGNVNFSKPSLLAAITGPLISIILLALRPIMGIEIDPLIALPLGGFITCILTKEVKNFVNFSTKGLNMMSGVILLLLGTGALSGIIANSGLKESLIHIVDILGLSGFLLAPITGLTMGAATASATAGSTVGSQVFGETILSFGVKPLQAAVMIHAGSNTLDGLPHGSFFHTSAGSVRMNIKEKLRLLPFEFCVGLVMTIVSTIVYGLIGLNF</sequence>
<comment type="caution">
    <text evidence="2">The sequence shown here is derived from an EMBL/GenBank/DDBJ whole genome shotgun (WGS) entry which is preliminary data.</text>
</comment>
<feature type="transmembrane region" description="Helical" evidence="1">
    <location>
        <begin position="76"/>
        <end position="96"/>
    </location>
</feature>
<dbReference type="STRING" id="561177.ANHYDRO_01523"/>
<feature type="transmembrane region" description="Helical" evidence="1">
    <location>
        <begin position="37"/>
        <end position="55"/>
    </location>
</feature>
<feature type="transmembrane region" description="Helical" evidence="1">
    <location>
        <begin position="407"/>
        <end position="429"/>
    </location>
</feature>
<dbReference type="PANTHER" id="PTHR30354">
    <property type="entry name" value="GNT FAMILY GLUCONATE TRANSPORTER"/>
    <property type="match status" value="1"/>
</dbReference>
<dbReference type="AlphaFoldDB" id="B6WA97"/>
<feature type="transmembrane region" description="Helical" evidence="1">
    <location>
        <begin position="258"/>
        <end position="276"/>
    </location>
</feature>
<protein>
    <submittedName>
        <fullName evidence="2">Citrate transporter</fullName>
    </submittedName>
</protein>
<dbReference type="RefSeq" id="WP_004814833.1">
    <property type="nucleotide sequence ID" value="NZ_ABXA01000037.1"/>
</dbReference>